<organism evidence="2 3">
    <name type="scientific">Tetracentron sinense</name>
    <name type="common">Spur-leaf</name>
    <dbReference type="NCBI Taxonomy" id="13715"/>
    <lineage>
        <taxon>Eukaryota</taxon>
        <taxon>Viridiplantae</taxon>
        <taxon>Streptophyta</taxon>
        <taxon>Embryophyta</taxon>
        <taxon>Tracheophyta</taxon>
        <taxon>Spermatophyta</taxon>
        <taxon>Magnoliopsida</taxon>
        <taxon>Trochodendrales</taxon>
        <taxon>Trochodendraceae</taxon>
        <taxon>Tetracentron</taxon>
    </lineage>
</organism>
<comment type="caution">
    <text evidence="2">The sequence shown here is derived from an EMBL/GenBank/DDBJ whole genome shotgun (WGS) entry which is preliminary data.</text>
</comment>
<dbReference type="OrthoDB" id="1897224at2759"/>
<dbReference type="InterPro" id="IPR025422">
    <property type="entry name" value="TGA_domain"/>
</dbReference>
<dbReference type="InterPro" id="IPR051886">
    <property type="entry name" value="Seed_Dev/Stress_Resp_Reg"/>
</dbReference>
<evidence type="ECO:0000313" key="2">
    <source>
        <dbReference type="EMBL" id="KAF8391216.1"/>
    </source>
</evidence>
<evidence type="ECO:0000313" key="3">
    <source>
        <dbReference type="Proteomes" id="UP000655225"/>
    </source>
</evidence>
<evidence type="ECO:0000259" key="1">
    <source>
        <dbReference type="PROSITE" id="PS51806"/>
    </source>
</evidence>
<dbReference type="Proteomes" id="UP000655225">
    <property type="component" value="Unassembled WGS sequence"/>
</dbReference>
<dbReference type="PROSITE" id="PS51806">
    <property type="entry name" value="DOG1"/>
    <property type="match status" value="1"/>
</dbReference>
<sequence length="305" mass="34098">MASDQDRFHSCFHGWIIQQHTDLEDLLQALSLDANDTEKLILVAEKSIKHFQEYAEKRTILVQDDAPSYFSPTWCTSLENSLLWIAGCRPSLSIRLVYALCGSEIEAQLSEFLQGVRRGNMGDLTAQQLVRVNELQCKTIREEEKLSTRMASLQEGIADQPLALIANESRKVGESSGDAESVLDPLALDMASILEEADELRLKTLKDLIEILTPLQAVHLLVATKKLHLSVHEWGLGIGHVASLLCRLMDLDAVICTSKRVYRGASYKLRSMVDLEKARQGITSGWQRRQPDVETVVVKTMAEIG</sequence>
<dbReference type="PANTHER" id="PTHR46354">
    <property type="entry name" value="DOG1 DOMAIN-CONTAINING PROTEIN"/>
    <property type="match status" value="1"/>
</dbReference>
<gene>
    <name evidence="2" type="ORF">HHK36_023518</name>
</gene>
<protein>
    <recommendedName>
        <fullName evidence="1">DOG1 domain-containing protein</fullName>
    </recommendedName>
</protein>
<dbReference type="EMBL" id="JABCRI010000017">
    <property type="protein sequence ID" value="KAF8391216.1"/>
    <property type="molecule type" value="Genomic_DNA"/>
</dbReference>
<proteinExistence type="predicted"/>
<accession>A0A835D5X5</accession>
<dbReference type="Pfam" id="PF14144">
    <property type="entry name" value="DOG1"/>
    <property type="match status" value="1"/>
</dbReference>
<keyword evidence="3" id="KW-1185">Reference proteome</keyword>
<dbReference type="OMA" id="CCFKEWM"/>
<feature type="domain" description="DOG1" evidence="1">
    <location>
        <begin position="5"/>
        <end position="241"/>
    </location>
</feature>
<dbReference type="AlphaFoldDB" id="A0A835D5X5"/>
<dbReference type="PANTHER" id="PTHR46354:SF7">
    <property type="entry name" value="PROTEIN DOG1-LIKE 1"/>
    <property type="match status" value="1"/>
</dbReference>
<dbReference type="GO" id="GO:0043565">
    <property type="term" value="F:sequence-specific DNA binding"/>
    <property type="evidence" value="ECO:0007669"/>
    <property type="project" value="InterPro"/>
</dbReference>
<dbReference type="GO" id="GO:0006351">
    <property type="term" value="P:DNA-templated transcription"/>
    <property type="evidence" value="ECO:0007669"/>
    <property type="project" value="InterPro"/>
</dbReference>
<reference evidence="2 3" key="1">
    <citation type="submission" date="2020-04" db="EMBL/GenBank/DDBJ databases">
        <title>Plant Genome Project.</title>
        <authorList>
            <person name="Zhang R.-G."/>
        </authorList>
    </citation>
    <scope>NUCLEOTIDE SEQUENCE [LARGE SCALE GENOMIC DNA]</scope>
    <source>
        <strain evidence="2">YNK0</strain>
        <tissue evidence="2">Leaf</tissue>
    </source>
</reference>
<name>A0A835D5X5_TETSI</name>